<evidence type="ECO:0000256" key="20">
    <source>
        <dbReference type="SAM" id="MobiDB-lite"/>
    </source>
</evidence>
<gene>
    <name evidence="23" type="ORF">BcDW1_6748</name>
</gene>
<proteinExistence type="inferred from homology"/>
<evidence type="ECO:0000256" key="14">
    <source>
        <dbReference type="ARBA" id="ARBA00022833"/>
    </source>
</evidence>
<dbReference type="GO" id="GO:0016567">
    <property type="term" value="P:protein ubiquitination"/>
    <property type="evidence" value="ECO:0007669"/>
    <property type="project" value="UniProtKB-ARBA"/>
</dbReference>
<evidence type="ECO:0000256" key="2">
    <source>
        <dbReference type="ARBA" id="ARBA00004572"/>
    </source>
</evidence>
<keyword evidence="12" id="KW-1000">Mitochondrion outer membrane</keyword>
<dbReference type="EMBL" id="KB707940">
    <property type="protein sequence ID" value="EMR84614.1"/>
    <property type="molecule type" value="Genomic_DNA"/>
</dbReference>
<reference evidence="24" key="1">
    <citation type="journal article" date="2013" name="Genome Announc.">
        <title>Draft genome sequence of Botrytis cinerea BcDW1, inoculum for noble rot of grape berries.</title>
        <authorList>
            <person name="Blanco-Ulate B."/>
            <person name="Allen G."/>
            <person name="Powell A.L."/>
            <person name="Cantu D."/>
        </authorList>
    </citation>
    <scope>NUCLEOTIDE SEQUENCE [LARGE SCALE GENOMIC DNA]</scope>
    <source>
        <strain evidence="24">BcDW1</strain>
    </source>
</reference>
<feature type="region of interest" description="Disordered" evidence="20">
    <location>
        <begin position="644"/>
        <end position="723"/>
    </location>
</feature>
<comment type="catalytic activity">
    <reaction evidence="1">
        <text>S-ubiquitinyl-[E2 ubiquitin-conjugating enzyme]-L-cysteine + [acceptor protein]-L-lysine = [E2 ubiquitin-conjugating enzyme]-L-cysteine + N(6)-ubiquitinyl-[acceptor protein]-L-lysine.</text>
        <dbReference type="EC" id="2.3.2.27"/>
    </reaction>
</comment>
<dbReference type="GO" id="GO:0016559">
    <property type="term" value="P:peroxisome fission"/>
    <property type="evidence" value="ECO:0007669"/>
    <property type="project" value="TreeGrafter"/>
</dbReference>
<dbReference type="AlphaFoldDB" id="M7TTU0"/>
<keyword evidence="15 21" id="KW-1133">Transmembrane helix</keyword>
<evidence type="ECO:0000256" key="15">
    <source>
        <dbReference type="ARBA" id="ARBA00022989"/>
    </source>
</evidence>
<keyword evidence="9" id="KW-0677">Repeat</keyword>
<evidence type="ECO:0000313" key="23">
    <source>
        <dbReference type="EMBL" id="EMR84614.1"/>
    </source>
</evidence>
<evidence type="ECO:0000256" key="10">
    <source>
        <dbReference type="ARBA" id="ARBA00022771"/>
    </source>
</evidence>
<evidence type="ECO:0000256" key="17">
    <source>
        <dbReference type="ARBA" id="ARBA00023136"/>
    </source>
</evidence>
<dbReference type="CDD" id="cd12212">
    <property type="entry name" value="Fis1"/>
    <property type="match status" value="1"/>
</dbReference>
<dbReference type="Pfam" id="PF13639">
    <property type="entry name" value="zf-RING_2"/>
    <property type="match status" value="1"/>
</dbReference>
<evidence type="ECO:0000256" key="3">
    <source>
        <dbReference type="ARBA" id="ARBA00008937"/>
    </source>
</evidence>
<dbReference type="SUPFAM" id="SSF57850">
    <property type="entry name" value="RING/U-box"/>
    <property type="match status" value="1"/>
</dbReference>
<evidence type="ECO:0000256" key="19">
    <source>
        <dbReference type="PROSITE-ProRule" id="PRU00175"/>
    </source>
</evidence>
<dbReference type="Pfam" id="PF14852">
    <property type="entry name" value="Fis1_TPR_N"/>
    <property type="match status" value="1"/>
</dbReference>
<feature type="compositionally biased region" description="Basic and acidic residues" evidence="20">
    <location>
        <begin position="683"/>
        <end position="698"/>
    </location>
</feature>
<dbReference type="GO" id="GO:0061630">
    <property type="term" value="F:ubiquitin protein ligase activity"/>
    <property type="evidence" value="ECO:0007669"/>
    <property type="project" value="UniProtKB-EC"/>
</dbReference>
<evidence type="ECO:0000256" key="1">
    <source>
        <dbReference type="ARBA" id="ARBA00000900"/>
    </source>
</evidence>
<evidence type="ECO:0000256" key="8">
    <source>
        <dbReference type="ARBA" id="ARBA00022723"/>
    </source>
</evidence>
<dbReference type="GO" id="GO:0008270">
    <property type="term" value="F:zinc ion binding"/>
    <property type="evidence" value="ECO:0007669"/>
    <property type="project" value="UniProtKB-KW"/>
</dbReference>
<dbReference type="InterPro" id="IPR028058">
    <property type="entry name" value="Fis1_TPR_N"/>
</dbReference>
<dbReference type="InterPro" id="IPR011990">
    <property type="entry name" value="TPR-like_helical_dom_sf"/>
</dbReference>
<organism evidence="23 24">
    <name type="scientific">Botryotinia fuckeliana (strain BcDW1)</name>
    <name type="common">Noble rot fungus</name>
    <name type="synonym">Botrytis cinerea</name>
    <dbReference type="NCBI Taxonomy" id="1290391"/>
    <lineage>
        <taxon>Eukaryota</taxon>
        <taxon>Fungi</taxon>
        <taxon>Dikarya</taxon>
        <taxon>Ascomycota</taxon>
        <taxon>Pezizomycotina</taxon>
        <taxon>Leotiomycetes</taxon>
        <taxon>Helotiales</taxon>
        <taxon>Sclerotiniaceae</taxon>
        <taxon>Botrytis</taxon>
    </lineage>
</organism>
<keyword evidence="13" id="KW-0802">TPR repeat</keyword>
<evidence type="ECO:0000256" key="12">
    <source>
        <dbReference type="ARBA" id="ARBA00022787"/>
    </source>
</evidence>
<comment type="similarity">
    <text evidence="3">Belongs to the FIS1 family.</text>
</comment>
<dbReference type="InterPro" id="IPR016543">
    <property type="entry name" value="Fis1"/>
</dbReference>
<name>M7TTU0_BOTF1</name>
<dbReference type="GO" id="GO:0000422">
    <property type="term" value="P:autophagy of mitochondrion"/>
    <property type="evidence" value="ECO:0007669"/>
    <property type="project" value="TreeGrafter"/>
</dbReference>
<feature type="transmembrane region" description="Helical" evidence="21">
    <location>
        <begin position="154"/>
        <end position="175"/>
    </location>
</feature>
<dbReference type="FunFam" id="1.25.40.10:FF:000179">
    <property type="entry name" value="Mitochondrial fission 1 protein"/>
    <property type="match status" value="1"/>
</dbReference>
<dbReference type="PROSITE" id="PS50089">
    <property type="entry name" value="ZF_RING_2"/>
    <property type="match status" value="1"/>
</dbReference>
<feature type="compositionally biased region" description="Basic and acidic residues" evidence="20">
    <location>
        <begin position="784"/>
        <end position="794"/>
    </location>
</feature>
<evidence type="ECO:0000256" key="7">
    <source>
        <dbReference type="ARBA" id="ARBA00022692"/>
    </source>
</evidence>
<dbReference type="OrthoDB" id="421154at2759"/>
<dbReference type="Pfam" id="PF14853">
    <property type="entry name" value="Fis1_TPR_C"/>
    <property type="match status" value="1"/>
</dbReference>
<feature type="compositionally biased region" description="Basic and acidic residues" evidence="20">
    <location>
        <begin position="712"/>
        <end position="723"/>
    </location>
</feature>
<dbReference type="InterPro" id="IPR013083">
    <property type="entry name" value="Znf_RING/FYVE/PHD"/>
</dbReference>
<keyword evidence="14" id="KW-0862">Zinc</keyword>
<dbReference type="Proteomes" id="UP000012045">
    <property type="component" value="Unassembled WGS sequence"/>
</dbReference>
<evidence type="ECO:0000313" key="24">
    <source>
        <dbReference type="Proteomes" id="UP000012045"/>
    </source>
</evidence>
<evidence type="ECO:0000256" key="13">
    <source>
        <dbReference type="ARBA" id="ARBA00022803"/>
    </source>
</evidence>
<comment type="subcellular location">
    <subcellularLocation>
        <location evidence="2">Mitochondrion outer membrane</location>
        <topology evidence="2">Single-pass membrane protein</topology>
    </subcellularLocation>
</comment>
<dbReference type="FunFam" id="3.30.40.10:FF:000127">
    <property type="entry name" value="E3 ubiquitin-protein ligase RNF181"/>
    <property type="match status" value="1"/>
</dbReference>
<dbReference type="InterPro" id="IPR033745">
    <property type="entry name" value="Fis1_cytosol"/>
</dbReference>
<feature type="region of interest" description="Disordered" evidence="20">
    <location>
        <begin position="499"/>
        <end position="524"/>
    </location>
</feature>
<dbReference type="GO" id="GO:0005778">
    <property type="term" value="C:peroxisomal membrane"/>
    <property type="evidence" value="ECO:0007669"/>
    <property type="project" value="TreeGrafter"/>
</dbReference>
<feature type="domain" description="RING-type" evidence="22">
    <location>
        <begin position="597"/>
        <end position="638"/>
    </location>
</feature>
<dbReference type="Gene3D" id="3.30.40.10">
    <property type="entry name" value="Zinc/RING finger domain, C3HC4 (zinc finger)"/>
    <property type="match status" value="1"/>
</dbReference>
<evidence type="ECO:0000256" key="11">
    <source>
        <dbReference type="ARBA" id="ARBA00022786"/>
    </source>
</evidence>
<keyword evidence="10 19" id="KW-0863">Zinc-finger</keyword>
<dbReference type="InterPro" id="IPR001841">
    <property type="entry name" value="Znf_RING"/>
</dbReference>
<keyword evidence="7 21" id="KW-0812">Transmembrane</keyword>
<keyword evidence="17 21" id="KW-0472">Membrane</keyword>
<evidence type="ECO:0000256" key="16">
    <source>
        <dbReference type="ARBA" id="ARBA00023128"/>
    </source>
</evidence>
<evidence type="ECO:0000256" key="5">
    <source>
        <dbReference type="ARBA" id="ARBA00014314"/>
    </source>
</evidence>
<sequence>MAPEILDTQLHTRFKVFLYAFRLESVMLTSLAIPDAADAESPLKPAELQVLRAQYEKEGEHVGVQTQFNYAWGLIKSNSRHEQQEGVRLLSDIFRTSPERRRECLYYLALGNYKLGNYSEARRYNDLLMEKEPENLQASSLKGLIDDKVAKEGLIGVAILSGVAIAAGVVGSMLFRGVNELPRSHCTIVRGRSKHAKSTTLALRALRTTGLALSLGLTALGAYQTIREAMADPRNATGGGRHLDATGDREVVYCHQCENEWYQDEHGLVCPACEGEIIEIVEPSSDPRSGMGNSPDIAPLRDLDNHNPWADDSDPDEADIEEHITHGPNGSILISQTIRTSGPGPFEANRIINRRRRAPGGNGGDDDTARDFQSMLGNLLGPNLREARAGRSGHDDLFPRAGEFHTGGGGVGTGIGGRQGPHLVGGRYTFEGTLENGRLRPRDTNGPQGQGAPVEDLSTYAPLNFPSVSDREPATPGRAHALLVPNLMGMFQAIQTLDPSAGPAGAAGGDGEARRPGMPPPGAMGLPALLQSLFNHPNAAHGDAVYSQEAFDQIMSQLMEQHQQSNAPGPAPADAISSLPKKALDEKMLGPEGKGECSVCMDDVFISTEVVVLPCSHWFHESCANAWLSAHNTCPICRKGIGADEASASSPSNARRSSNSPTSQSPTSPTSRRARLSRFNSEQNDRMARNEARLESIRNGRFMPPSGPSSSQRRETERQAERMTEDALAGNFFISPAAQSENMPGHFPDSNASTPPTLGRRDSGMSSGTNEYRRGFGSSTSSFPRDRPRSERSGSDGSTRGDGTGNGGLSGWFRDRWGTGRRQE</sequence>
<feature type="compositionally biased region" description="Basic and acidic residues" evidence="20">
    <location>
        <begin position="813"/>
        <end position="824"/>
    </location>
</feature>
<feature type="compositionally biased region" description="Gly residues" evidence="20">
    <location>
        <begin position="800"/>
        <end position="810"/>
    </location>
</feature>
<feature type="region of interest" description="Disordered" evidence="20">
    <location>
        <begin position="738"/>
        <end position="824"/>
    </location>
</feature>
<protein>
    <recommendedName>
        <fullName evidence="5">Mitochondrial fission 1 protein</fullName>
        <ecNumber evidence="4">2.3.2.27</ecNumber>
    </recommendedName>
</protein>
<feature type="compositionally biased region" description="Low complexity" evidence="20">
    <location>
        <begin position="647"/>
        <end position="671"/>
    </location>
</feature>
<dbReference type="EC" id="2.3.2.27" evidence="4"/>
<dbReference type="SUPFAM" id="SSF48452">
    <property type="entry name" value="TPR-like"/>
    <property type="match status" value="1"/>
</dbReference>
<keyword evidence="6" id="KW-0808">Transferase</keyword>
<dbReference type="PANTHER" id="PTHR13247">
    <property type="entry name" value="TETRATRICOPEPTIDE REPEAT PROTEIN 11 TPR REPEAT PROTEIN 11"/>
    <property type="match status" value="1"/>
</dbReference>
<dbReference type="PANTHER" id="PTHR13247:SF0">
    <property type="entry name" value="MITOCHONDRIAL FISSION 1 PROTEIN"/>
    <property type="match status" value="1"/>
</dbReference>
<dbReference type="GO" id="GO:0000266">
    <property type="term" value="P:mitochondrial fission"/>
    <property type="evidence" value="ECO:0007669"/>
    <property type="project" value="InterPro"/>
</dbReference>
<dbReference type="SMART" id="SM00184">
    <property type="entry name" value="RING"/>
    <property type="match status" value="1"/>
</dbReference>
<comment type="function">
    <text evidence="18">Has a role in mitochondrial fission. Has a role in outer membrane fission but not matrix separation.</text>
</comment>
<dbReference type="STRING" id="1290391.M7TTU0"/>
<feature type="region of interest" description="Disordered" evidence="20">
    <location>
        <begin position="437"/>
        <end position="456"/>
    </location>
</feature>
<evidence type="ECO:0000259" key="22">
    <source>
        <dbReference type="PROSITE" id="PS50089"/>
    </source>
</evidence>
<evidence type="ECO:0000256" key="4">
    <source>
        <dbReference type="ARBA" id="ARBA00012483"/>
    </source>
</evidence>
<evidence type="ECO:0000256" key="21">
    <source>
        <dbReference type="SAM" id="Phobius"/>
    </source>
</evidence>
<evidence type="ECO:0000256" key="9">
    <source>
        <dbReference type="ARBA" id="ARBA00022737"/>
    </source>
</evidence>
<evidence type="ECO:0000256" key="6">
    <source>
        <dbReference type="ARBA" id="ARBA00022679"/>
    </source>
</evidence>
<evidence type="ECO:0000256" key="18">
    <source>
        <dbReference type="ARBA" id="ARBA00025016"/>
    </source>
</evidence>
<dbReference type="HOGENOM" id="CLU_021597_2_0_1"/>
<keyword evidence="8" id="KW-0479">Metal-binding</keyword>
<dbReference type="Gene3D" id="1.25.40.10">
    <property type="entry name" value="Tetratricopeptide repeat domain"/>
    <property type="match status" value="1"/>
</dbReference>
<keyword evidence="16" id="KW-0496">Mitochondrion</keyword>
<dbReference type="GO" id="GO:0005741">
    <property type="term" value="C:mitochondrial outer membrane"/>
    <property type="evidence" value="ECO:0007669"/>
    <property type="project" value="UniProtKB-SubCell"/>
</dbReference>
<keyword evidence="11" id="KW-0833">Ubl conjugation pathway</keyword>
<accession>M7TTU0</accession>
<dbReference type="InterPro" id="IPR028061">
    <property type="entry name" value="Fis1_TPR_C"/>
</dbReference>